<gene>
    <name evidence="2" type="ORF">AAFF_G00428210</name>
</gene>
<sequence>MTLLLEELRSSTQRPPESGLSPLWIRDEGALLALALNLLRLHSLTYTSPPPHGPRPASLSQVRALVGAVCPSSLHTCWACRLLPLRTPVDSSPSGRELREEKAPNPKKESSRECL</sequence>
<evidence type="ECO:0000256" key="1">
    <source>
        <dbReference type="SAM" id="MobiDB-lite"/>
    </source>
</evidence>
<proteinExistence type="predicted"/>
<reference evidence="2" key="1">
    <citation type="journal article" date="2023" name="Science">
        <title>Genome structures resolve the early diversification of teleost fishes.</title>
        <authorList>
            <person name="Parey E."/>
            <person name="Louis A."/>
            <person name="Montfort J."/>
            <person name="Bouchez O."/>
            <person name="Roques C."/>
            <person name="Iampietro C."/>
            <person name="Lluch J."/>
            <person name="Castinel A."/>
            <person name="Donnadieu C."/>
            <person name="Desvignes T."/>
            <person name="Floi Bucao C."/>
            <person name="Jouanno E."/>
            <person name="Wen M."/>
            <person name="Mejri S."/>
            <person name="Dirks R."/>
            <person name="Jansen H."/>
            <person name="Henkel C."/>
            <person name="Chen W.J."/>
            <person name="Zahm M."/>
            <person name="Cabau C."/>
            <person name="Klopp C."/>
            <person name="Thompson A.W."/>
            <person name="Robinson-Rechavi M."/>
            <person name="Braasch I."/>
            <person name="Lecointre G."/>
            <person name="Bobe J."/>
            <person name="Postlethwait J.H."/>
            <person name="Berthelot C."/>
            <person name="Roest Crollius H."/>
            <person name="Guiguen Y."/>
        </authorList>
    </citation>
    <scope>NUCLEOTIDE SEQUENCE</scope>
    <source>
        <strain evidence="2">NC1722</strain>
    </source>
</reference>
<dbReference type="Proteomes" id="UP001221898">
    <property type="component" value="Unassembled WGS sequence"/>
</dbReference>
<feature type="compositionally biased region" description="Basic and acidic residues" evidence="1">
    <location>
        <begin position="96"/>
        <end position="115"/>
    </location>
</feature>
<evidence type="ECO:0000313" key="2">
    <source>
        <dbReference type="EMBL" id="KAJ8398251.1"/>
    </source>
</evidence>
<accession>A0AAD7S905</accession>
<protein>
    <submittedName>
        <fullName evidence="2">Uncharacterized protein</fullName>
    </submittedName>
</protein>
<feature type="region of interest" description="Disordered" evidence="1">
    <location>
        <begin position="1"/>
        <end position="21"/>
    </location>
</feature>
<name>A0AAD7S905_9TELE</name>
<evidence type="ECO:0000313" key="3">
    <source>
        <dbReference type="Proteomes" id="UP001221898"/>
    </source>
</evidence>
<dbReference type="EMBL" id="JAINUG010000091">
    <property type="protein sequence ID" value="KAJ8398251.1"/>
    <property type="molecule type" value="Genomic_DNA"/>
</dbReference>
<keyword evidence="3" id="KW-1185">Reference proteome</keyword>
<dbReference type="AlphaFoldDB" id="A0AAD7S905"/>
<comment type="caution">
    <text evidence="2">The sequence shown here is derived from an EMBL/GenBank/DDBJ whole genome shotgun (WGS) entry which is preliminary data.</text>
</comment>
<organism evidence="2 3">
    <name type="scientific">Aldrovandia affinis</name>
    <dbReference type="NCBI Taxonomy" id="143900"/>
    <lineage>
        <taxon>Eukaryota</taxon>
        <taxon>Metazoa</taxon>
        <taxon>Chordata</taxon>
        <taxon>Craniata</taxon>
        <taxon>Vertebrata</taxon>
        <taxon>Euteleostomi</taxon>
        <taxon>Actinopterygii</taxon>
        <taxon>Neopterygii</taxon>
        <taxon>Teleostei</taxon>
        <taxon>Notacanthiformes</taxon>
        <taxon>Halosauridae</taxon>
        <taxon>Aldrovandia</taxon>
    </lineage>
</organism>
<feature type="region of interest" description="Disordered" evidence="1">
    <location>
        <begin position="86"/>
        <end position="115"/>
    </location>
</feature>